<dbReference type="InterPro" id="IPR013107">
    <property type="entry name" value="Acyl-CoA_DH_C"/>
</dbReference>
<dbReference type="Pfam" id="PF02771">
    <property type="entry name" value="Acyl-CoA_dh_N"/>
    <property type="match status" value="1"/>
</dbReference>
<sequence length="680" mass="71878">MSISMDVPHITDAARALRADLVERAATLRPVLAGNADLTDRERGVPAKNIDALAEAGLLSLMQPARYGGLQTDFRTLLEVGREVGRACGSTAWLTSLLNANAWFVGLFPARAQDDVWADTPHARVAGVVTPSGTARVVEGGYRVTGRWAPASGCVHADWAVLGVTRPDAEGTADAVGIVLAPMSELTVEDTWFVTGMRGTASNTLVGEDLFVPAHRFHSIPDAVEGRYATPFADEALYRAPFVPVTALVLTGPQLGLAAAAVDLLIERAPRRSLTLTSYASQAEAPTVQLAAANAAALADSAQLHAYRAAADIDEGALAGVFPDYDARARMRMDAGMAAVHAREAVRIVCSAQGASSFGESNPLQRIWRDIEAGSRHAVLNPEVAAGLEPGSTPAAPRVLSASPLTAVVKPVVLGEEIASVVVAVGRSHDGVDVEAGRLGIGEEDTGVVVVLDQEHGGVDPVVEGAFVVVTAAPGEPRLVEVLTDECQGALGLRGREAVEVDPDQPHQPVALVGRQARRDDSLGRQDEVVTARTGEMPSVPRPGELGREVFGAQRRSEKELVLPVGFQGAAERQADVGLVAEGVQAFEPPRPGRRLGAEEHGGENRLPADEHAVQVHVVTHQLPSPRGIRRRRPEHREPVGELRERVPVVVNELAQVLVERHRRSHLGVAGRAEAGLDNG</sequence>
<dbReference type="Proteomes" id="UP000730482">
    <property type="component" value="Unassembled WGS sequence"/>
</dbReference>
<proteinExistence type="predicted"/>
<evidence type="ECO:0000256" key="1">
    <source>
        <dbReference type="ARBA" id="ARBA00023002"/>
    </source>
</evidence>
<keyword evidence="1" id="KW-0560">Oxidoreductase</keyword>
<reference evidence="4 5" key="1">
    <citation type="submission" date="2020-02" db="EMBL/GenBank/DDBJ databases">
        <title>Acidophilic actinobacteria isolated from forest soil.</title>
        <authorList>
            <person name="Golinska P."/>
        </authorList>
    </citation>
    <scope>NUCLEOTIDE SEQUENCE [LARGE SCALE GENOMIC DNA]</scope>
    <source>
        <strain evidence="4 5">NL8</strain>
    </source>
</reference>
<dbReference type="InterPro" id="IPR013786">
    <property type="entry name" value="AcylCoA_DH/ox_N"/>
</dbReference>
<dbReference type="PANTHER" id="PTHR43884">
    <property type="entry name" value="ACYL-COA DEHYDROGENASE"/>
    <property type="match status" value="1"/>
</dbReference>
<dbReference type="SUPFAM" id="SSF56645">
    <property type="entry name" value="Acyl-CoA dehydrogenase NM domain-like"/>
    <property type="match status" value="1"/>
</dbReference>
<name>A0ABS5KPK1_9ACTN</name>
<evidence type="ECO:0000313" key="4">
    <source>
        <dbReference type="EMBL" id="MBS2547967.1"/>
    </source>
</evidence>
<accession>A0ABS5KPK1</accession>
<dbReference type="InterPro" id="IPR009100">
    <property type="entry name" value="AcylCoA_DH/oxidase_NM_dom_sf"/>
</dbReference>
<organism evidence="4 5">
    <name type="scientific">Catenulispora pinistramenti</name>
    <dbReference type="NCBI Taxonomy" id="2705254"/>
    <lineage>
        <taxon>Bacteria</taxon>
        <taxon>Bacillati</taxon>
        <taxon>Actinomycetota</taxon>
        <taxon>Actinomycetes</taxon>
        <taxon>Catenulisporales</taxon>
        <taxon>Catenulisporaceae</taxon>
        <taxon>Catenulispora</taxon>
    </lineage>
</organism>
<evidence type="ECO:0000259" key="3">
    <source>
        <dbReference type="Pfam" id="PF08028"/>
    </source>
</evidence>
<comment type="caution">
    <text evidence="4">The sequence shown here is derived from an EMBL/GenBank/DDBJ whole genome shotgun (WGS) entry which is preliminary data.</text>
</comment>
<evidence type="ECO:0000313" key="5">
    <source>
        <dbReference type="Proteomes" id="UP000730482"/>
    </source>
</evidence>
<dbReference type="Gene3D" id="1.20.140.10">
    <property type="entry name" value="Butyryl-CoA Dehydrogenase, subunit A, domain 3"/>
    <property type="match status" value="1"/>
</dbReference>
<feature type="domain" description="Acyl-CoA dehydrogenase/oxidase N-terminal" evidence="2">
    <location>
        <begin position="32"/>
        <end position="99"/>
    </location>
</feature>
<evidence type="ECO:0000259" key="2">
    <source>
        <dbReference type="Pfam" id="PF02771"/>
    </source>
</evidence>
<dbReference type="Gene3D" id="2.40.110.10">
    <property type="entry name" value="Butyryl-CoA Dehydrogenase, subunit A, domain 2"/>
    <property type="match status" value="1"/>
</dbReference>
<dbReference type="Pfam" id="PF08028">
    <property type="entry name" value="Acyl-CoA_dh_2"/>
    <property type="match status" value="1"/>
</dbReference>
<dbReference type="Gene3D" id="1.10.540.10">
    <property type="entry name" value="Acyl-CoA dehydrogenase/oxidase, N-terminal domain"/>
    <property type="match status" value="1"/>
</dbReference>
<dbReference type="PANTHER" id="PTHR43884:SF12">
    <property type="entry name" value="ISOVALERYL-COA DEHYDROGENASE, MITOCHONDRIAL-RELATED"/>
    <property type="match status" value="1"/>
</dbReference>
<dbReference type="EMBL" id="JAAFYZ010000038">
    <property type="protein sequence ID" value="MBS2547967.1"/>
    <property type="molecule type" value="Genomic_DNA"/>
</dbReference>
<feature type="domain" description="Acyl-CoA dehydrogenase C-terminal" evidence="3">
    <location>
        <begin position="249"/>
        <end position="382"/>
    </location>
</feature>
<dbReference type="InterPro" id="IPR037069">
    <property type="entry name" value="AcylCoA_DH/ox_N_sf"/>
</dbReference>
<gene>
    <name evidence="4" type="ORF">KGQ19_13945</name>
</gene>
<keyword evidence="5" id="KW-1185">Reference proteome</keyword>
<dbReference type="InterPro" id="IPR046373">
    <property type="entry name" value="Acyl-CoA_Oxase/DH_mid-dom_sf"/>
</dbReference>
<protein>
    <submittedName>
        <fullName evidence="4">Acyl-CoA dehydrogenase family protein</fullName>
    </submittedName>
</protein>
<dbReference type="InterPro" id="IPR036250">
    <property type="entry name" value="AcylCo_DH-like_C"/>
</dbReference>
<dbReference type="SUPFAM" id="SSF47203">
    <property type="entry name" value="Acyl-CoA dehydrogenase C-terminal domain-like"/>
    <property type="match status" value="1"/>
</dbReference>